<evidence type="ECO:0000259" key="12">
    <source>
        <dbReference type="SMART" id="SM00382"/>
    </source>
</evidence>
<dbReference type="KEGG" id="bhu:bhn_II070"/>
<dbReference type="InterPro" id="IPR045085">
    <property type="entry name" value="HLD_clamp_pol_III_gamma_tau"/>
</dbReference>
<organism evidence="13 14">
    <name type="scientific">Butyrivibrio hungatei</name>
    <dbReference type="NCBI Taxonomy" id="185008"/>
    <lineage>
        <taxon>Bacteria</taxon>
        <taxon>Bacillati</taxon>
        <taxon>Bacillota</taxon>
        <taxon>Clostridia</taxon>
        <taxon>Lachnospirales</taxon>
        <taxon>Lachnospiraceae</taxon>
        <taxon>Butyrivibrio</taxon>
    </lineage>
</organism>
<evidence type="ECO:0000256" key="10">
    <source>
        <dbReference type="ARBA" id="ARBA00022932"/>
    </source>
</evidence>
<dbReference type="SUPFAM" id="SSF48019">
    <property type="entry name" value="post-AAA+ oligomerization domain-like"/>
    <property type="match status" value="1"/>
</dbReference>
<comment type="similarity">
    <text evidence="1">Belongs to the DnaX/STICHEL family.</text>
</comment>
<dbReference type="SMART" id="SM00382">
    <property type="entry name" value="AAA"/>
    <property type="match status" value="1"/>
</dbReference>
<dbReference type="Pfam" id="PF13177">
    <property type="entry name" value="DNA_pol3_delta2"/>
    <property type="match status" value="1"/>
</dbReference>
<comment type="catalytic activity">
    <reaction evidence="11">
        <text>DNA(n) + a 2'-deoxyribonucleoside 5'-triphosphate = DNA(n+1) + diphosphate</text>
        <dbReference type="Rhea" id="RHEA:22508"/>
        <dbReference type="Rhea" id="RHEA-COMP:17339"/>
        <dbReference type="Rhea" id="RHEA-COMP:17340"/>
        <dbReference type="ChEBI" id="CHEBI:33019"/>
        <dbReference type="ChEBI" id="CHEBI:61560"/>
        <dbReference type="ChEBI" id="CHEBI:173112"/>
        <dbReference type="EC" id="2.7.7.7"/>
    </reaction>
</comment>
<gene>
    <name evidence="13" type="ORF">bhn_II070</name>
</gene>
<dbReference type="Pfam" id="PF22608">
    <property type="entry name" value="DNAX_ATPase_lid"/>
    <property type="match status" value="1"/>
</dbReference>
<keyword evidence="6" id="KW-0479">Metal-binding</keyword>
<dbReference type="EMBL" id="CP017832">
    <property type="protein sequence ID" value="AOZ97869.1"/>
    <property type="molecule type" value="Genomic_DNA"/>
</dbReference>
<dbReference type="AlphaFoldDB" id="A0A1D9P5Q3"/>
<dbReference type="GO" id="GO:0009360">
    <property type="term" value="C:DNA polymerase III complex"/>
    <property type="evidence" value="ECO:0007669"/>
    <property type="project" value="InterPro"/>
</dbReference>
<evidence type="ECO:0000256" key="5">
    <source>
        <dbReference type="ARBA" id="ARBA00022705"/>
    </source>
</evidence>
<keyword evidence="5" id="KW-0235">DNA replication</keyword>
<dbReference type="Gene3D" id="1.20.272.10">
    <property type="match status" value="1"/>
</dbReference>
<dbReference type="CDD" id="cd00009">
    <property type="entry name" value="AAA"/>
    <property type="match status" value="1"/>
</dbReference>
<keyword evidence="4" id="KW-0548">Nucleotidyltransferase</keyword>
<evidence type="ECO:0000256" key="9">
    <source>
        <dbReference type="ARBA" id="ARBA00022840"/>
    </source>
</evidence>
<name>A0A1D9P5Q3_9FIRM</name>
<dbReference type="Gene3D" id="3.40.50.300">
    <property type="entry name" value="P-loop containing nucleotide triphosphate hydrolases"/>
    <property type="match status" value="1"/>
</dbReference>
<proteinExistence type="inferred from homology"/>
<evidence type="ECO:0000256" key="7">
    <source>
        <dbReference type="ARBA" id="ARBA00022741"/>
    </source>
</evidence>
<keyword evidence="8" id="KW-0862">Zinc</keyword>
<dbReference type="GO" id="GO:0003677">
    <property type="term" value="F:DNA binding"/>
    <property type="evidence" value="ECO:0007669"/>
    <property type="project" value="InterPro"/>
</dbReference>
<evidence type="ECO:0000256" key="11">
    <source>
        <dbReference type="ARBA" id="ARBA00049244"/>
    </source>
</evidence>
<protein>
    <recommendedName>
        <fullName evidence="2">DNA-directed DNA polymerase</fullName>
        <ecNumber evidence="2">2.7.7.7</ecNumber>
    </recommendedName>
</protein>
<dbReference type="RefSeq" id="WP_071177628.1">
    <property type="nucleotide sequence ID" value="NZ_CP017832.1"/>
</dbReference>
<feature type="domain" description="AAA+ ATPase" evidence="12">
    <location>
        <begin position="34"/>
        <end position="174"/>
    </location>
</feature>
<dbReference type="Pfam" id="PF12169">
    <property type="entry name" value="DNA_pol3_gamma3"/>
    <property type="match status" value="1"/>
</dbReference>
<dbReference type="SUPFAM" id="SSF52540">
    <property type="entry name" value="P-loop containing nucleoside triphosphate hydrolases"/>
    <property type="match status" value="1"/>
</dbReference>
<dbReference type="PANTHER" id="PTHR11669">
    <property type="entry name" value="REPLICATION FACTOR C / DNA POLYMERASE III GAMMA-TAU SUBUNIT"/>
    <property type="match status" value="1"/>
</dbReference>
<dbReference type="InterPro" id="IPR027417">
    <property type="entry name" value="P-loop_NTPase"/>
</dbReference>
<keyword evidence="14" id="KW-1185">Reference proteome</keyword>
<keyword evidence="10" id="KW-0239">DNA-directed DNA polymerase</keyword>
<dbReference type="InterPro" id="IPR022754">
    <property type="entry name" value="DNA_pol_III_gamma-3"/>
</dbReference>
<dbReference type="GO" id="GO:0003887">
    <property type="term" value="F:DNA-directed DNA polymerase activity"/>
    <property type="evidence" value="ECO:0007669"/>
    <property type="project" value="UniProtKB-KW"/>
</dbReference>
<dbReference type="InterPro" id="IPR003593">
    <property type="entry name" value="AAA+_ATPase"/>
</dbReference>
<evidence type="ECO:0000313" key="13">
    <source>
        <dbReference type="EMBL" id="AOZ97869.1"/>
    </source>
</evidence>
<evidence type="ECO:0000256" key="8">
    <source>
        <dbReference type="ARBA" id="ARBA00022833"/>
    </source>
</evidence>
<geneLocation type="plasmid" evidence="14">
    <name>pnp144</name>
</geneLocation>
<evidence type="ECO:0000256" key="3">
    <source>
        <dbReference type="ARBA" id="ARBA00022679"/>
    </source>
</evidence>
<keyword evidence="13" id="KW-0614">Plasmid</keyword>
<keyword evidence="9" id="KW-0067">ATP-binding</keyword>
<dbReference type="InterPro" id="IPR050238">
    <property type="entry name" value="DNA_Rep/Repair_Clamp_Loader"/>
</dbReference>
<dbReference type="Proteomes" id="UP000179284">
    <property type="component" value="Plasmid pNP144"/>
</dbReference>
<evidence type="ECO:0000313" key="14">
    <source>
        <dbReference type="Proteomes" id="UP000179284"/>
    </source>
</evidence>
<dbReference type="Gene3D" id="1.10.8.60">
    <property type="match status" value="1"/>
</dbReference>
<sequence length="552" mass="59893">MSLYNELRPKSLSEVQGQDTIKAQLKGMFLSKKVPNAMLFNGPRGTGKTTVARIVARTLNCESGGMEPCGECQQCKDILNGSSLDVIELDAASNNKVEDVRGIIEKAQYISSSNYKVFILDEVHMFSQGAWNALLKLIEEPPKNVVFIMCTTEEHKVPKTIISRARRFNFETISLDVISDYLMQVCNEHGKAYDVDAIRLIAAASDGGMRDALSILEPFYDDDCITTSVVTETLGITPEKAIFDLLFSIEKGDVASAISVVRDAVTKGKNLQVMLKSIINTLTDALFVMTGASVETLVNTDSYRELLLSYVEKVDVDSILKLSKSLSDVYGVLAKVPDSEFLIETALIRAVNDMASQISLKEIERRVSDLEKGVSSMPVDVKPVDVQVDNVVNIATKEVSSNDTNEEPADGFAPISESDELPFVLDEIPDELPIDGDLSVAAVSEMQVNEPVPQSVSESVVDVPSDSSTAVAATSNTIPDELLSHLPAGTKVLGEAISSTVETPCESDSEDTNVVNDLAGEVKEEAEETAMFKADEEIPAFGFANSFSGWLQ</sequence>
<dbReference type="PANTHER" id="PTHR11669:SF0">
    <property type="entry name" value="PROTEIN STICHEL-LIKE 2"/>
    <property type="match status" value="1"/>
</dbReference>
<dbReference type="InterPro" id="IPR008921">
    <property type="entry name" value="DNA_pol3_clamp-load_cplx_C"/>
</dbReference>
<reference evidence="14" key="1">
    <citation type="submission" date="2016-10" db="EMBL/GenBank/DDBJ databases">
        <title>The complete genome sequence of the rumen bacterium Butyrivibrio hungatei MB2003.</title>
        <authorList>
            <person name="Palevich N."/>
            <person name="Kelly W.J."/>
            <person name="Leahy S.C."/>
            <person name="Altermann E."/>
            <person name="Rakonjac J."/>
            <person name="Attwood G.T."/>
        </authorList>
    </citation>
    <scope>NUCLEOTIDE SEQUENCE [LARGE SCALE GENOMIC DNA]</scope>
    <source>
        <strain evidence="14">MB2003</strain>
        <plasmid evidence="14">Plasmid pnp144</plasmid>
    </source>
</reference>
<evidence type="ECO:0000256" key="2">
    <source>
        <dbReference type="ARBA" id="ARBA00012417"/>
    </source>
</evidence>
<dbReference type="GO" id="GO:0005524">
    <property type="term" value="F:ATP binding"/>
    <property type="evidence" value="ECO:0007669"/>
    <property type="project" value="UniProtKB-KW"/>
</dbReference>
<dbReference type="GO" id="GO:0006261">
    <property type="term" value="P:DNA-templated DNA replication"/>
    <property type="evidence" value="ECO:0007669"/>
    <property type="project" value="TreeGrafter"/>
</dbReference>
<accession>A0A1D9P5Q3</accession>
<evidence type="ECO:0000256" key="6">
    <source>
        <dbReference type="ARBA" id="ARBA00022723"/>
    </source>
</evidence>
<dbReference type="NCBIfam" id="TIGR02397">
    <property type="entry name" value="dnaX_nterm"/>
    <property type="match status" value="1"/>
</dbReference>
<dbReference type="EC" id="2.7.7.7" evidence="2"/>
<dbReference type="GO" id="GO:0046872">
    <property type="term" value="F:metal ion binding"/>
    <property type="evidence" value="ECO:0007669"/>
    <property type="project" value="UniProtKB-KW"/>
</dbReference>
<keyword evidence="3" id="KW-0808">Transferase</keyword>
<evidence type="ECO:0000256" key="4">
    <source>
        <dbReference type="ARBA" id="ARBA00022695"/>
    </source>
</evidence>
<dbReference type="InterPro" id="IPR012763">
    <property type="entry name" value="DNA_pol_III_sug/sutau_N"/>
</dbReference>
<evidence type="ECO:0000256" key="1">
    <source>
        <dbReference type="ARBA" id="ARBA00006360"/>
    </source>
</evidence>
<keyword evidence="7" id="KW-0547">Nucleotide-binding</keyword>
<dbReference type="OrthoDB" id="9810148at2"/>